<accession>A0A1M2VDZ4</accession>
<proteinExistence type="predicted"/>
<gene>
    <name evidence="3" type="ORF">TRAPUB_3395</name>
</gene>
<dbReference type="OrthoDB" id="3036049at2759"/>
<comment type="caution">
    <text evidence="3">The sequence shown here is derived from an EMBL/GenBank/DDBJ whole genome shotgun (WGS) entry which is preliminary data.</text>
</comment>
<evidence type="ECO:0000259" key="2">
    <source>
        <dbReference type="PROSITE" id="PS50097"/>
    </source>
</evidence>
<dbReference type="Gene3D" id="3.30.710.10">
    <property type="entry name" value="Potassium Channel Kv1.1, Chain A"/>
    <property type="match status" value="1"/>
</dbReference>
<dbReference type="AlphaFoldDB" id="A0A1M2VDZ4"/>
<dbReference type="PROSITE" id="PS50097">
    <property type="entry name" value="BTB"/>
    <property type="match status" value="1"/>
</dbReference>
<dbReference type="Pfam" id="PF00651">
    <property type="entry name" value="BTB"/>
    <property type="match status" value="1"/>
</dbReference>
<feature type="compositionally biased region" description="Low complexity" evidence="1">
    <location>
        <begin position="24"/>
        <end position="33"/>
    </location>
</feature>
<dbReference type="InterPro" id="IPR000210">
    <property type="entry name" value="BTB/POZ_dom"/>
</dbReference>
<evidence type="ECO:0000313" key="4">
    <source>
        <dbReference type="Proteomes" id="UP000184267"/>
    </source>
</evidence>
<feature type="domain" description="BTB" evidence="2">
    <location>
        <begin position="54"/>
        <end position="127"/>
    </location>
</feature>
<keyword evidence="4" id="KW-1185">Reference proteome</keyword>
<evidence type="ECO:0000313" key="3">
    <source>
        <dbReference type="EMBL" id="OJT05757.1"/>
    </source>
</evidence>
<dbReference type="InterPro" id="IPR011333">
    <property type="entry name" value="SKP1/BTB/POZ_sf"/>
</dbReference>
<dbReference type="Proteomes" id="UP000184267">
    <property type="component" value="Unassembled WGS sequence"/>
</dbReference>
<feature type="region of interest" description="Disordered" evidence="1">
    <location>
        <begin position="1"/>
        <end position="37"/>
    </location>
</feature>
<evidence type="ECO:0000256" key="1">
    <source>
        <dbReference type="SAM" id="MobiDB-lite"/>
    </source>
</evidence>
<dbReference type="OMA" id="WLKNIAA"/>
<organism evidence="3 4">
    <name type="scientific">Trametes pubescens</name>
    <name type="common">White-rot fungus</name>
    <dbReference type="NCBI Taxonomy" id="154538"/>
    <lineage>
        <taxon>Eukaryota</taxon>
        <taxon>Fungi</taxon>
        <taxon>Dikarya</taxon>
        <taxon>Basidiomycota</taxon>
        <taxon>Agaricomycotina</taxon>
        <taxon>Agaricomycetes</taxon>
        <taxon>Polyporales</taxon>
        <taxon>Polyporaceae</taxon>
        <taxon>Trametes</taxon>
    </lineage>
</organism>
<dbReference type="EMBL" id="MNAD01001391">
    <property type="protein sequence ID" value="OJT05757.1"/>
    <property type="molecule type" value="Genomic_DNA"/>
</dbReference>
<reference evidence="3 4" key="1">
    <citation type="submission" date="2016-10" db="EMBL/GenBank/DDBJ databases">
        <title>Genome sequence of the basidiomycete white-rot fungus Trametes pubescens.</title>
        <authorList>
            <person name="Makela M.R."/>
            <person name="Granchi Z."/>
            <person name="Peng M."/>
            <person name="De Vries R.P."/>
            <person name="Grigoriev I."/>
            <person name="Riley R."/>
            <person name="Hilden K."/>
        </authorList>
    </citation>
    <scope>NUCLEOTIDE SEQUENCE [LARGE SCALE GENOMIC DNA]</scope>
    <source>
        <strain evidence="3 4">FBCC735</strain>
    </source>
</reference>
<protein>
    <recommendedName>
        <fullName evidence="2">BTB domain-containing protein</fullName>
    </recommendedName>
</protein>
<name>A0A1M2VDZ4_TRAPU</name>
<feature type="compositionally biased region" description="Basic and acidic residues" evidence="1">
    <location>
        <begin position="1"/>
        <end position="15"/>
    </location>
</feature>
<sequence length="366" mass="41416">MEDSKLSLKRTRLDPDDSQLDIAPNNTNGNDNPTGPPVPQQFFVRDDMYWFEDGNIVLLVHNVGFEVYKGLLAEHSAMFRGMFVIAQGEQAAREQVDGCPLVPLDDSPDDICQLFRLIYPMNSNIKLDRSSVDIDVLSAVIRLDHKYELTMLQAQAMKHLTTYYTSSFADWIDDTHASGWKPAPIDAIGAIALARLTNTPSIIPTALYELCSVKMSDLLRGRPLSDGSFQKLSEEDLKLYMRTRNKLQYFNVHVAFLFFRPSKDCVYGGEGPESECAAYLKHALEHSALYDLLHKVTSFCALDGWLKNIAAYAAAEKHVDRYSMHRALWSKCKSYLDVRDRDLRQQVWRKLPGAVGLAIKGWETVS</sequence>